<accession>A0A381UN48</accession>
<protein>
    <recommendedName>
        <fullName evidence="2">Ig-like SoxY domain-containing protein</fullName>
    </recommendedName>
</protein>
<gene>
    <name evidence="3" type="ORF">METZ01_LOCUS82384</name>
</gene>
<organism evidence="3">
    <name type="scientific">marine metagenome</name>
    <dbReference type="NCBI Taxonomy" id="408172"/>
    <lineage>
        <taxon>unclassified sequences</taxon>
        <taxon>metagenomes</taxon>
        <taxon>ecological metagenomes</taxon>
    </lineage>
</organism>
<dbReference type="AlphaFoldDB" id="A0A381UN48"/>
<evidence type="ECO:0000313" key="3">
    <source>
        <dbReference type="EMBL" id="SVA29530.1"/>
    </source>
</evidence>
<dbReference type="SUPFAM" id="SSF49367">
    <property type="entry name" value="Superoxide reductase-like"/>
    <property type="match status" value="1"/>
</dbReference>
<evidence type="ECO:0000256" key="1">
    <source>
        <dbReference type="SAM" id="Phobius"/>
    </source>
</evidence>
<dbReference type="Pfam" id="PF13501">
    <property type="entry name" value="SoxY"/>
    <property type="match status" value="1"/>
</dbReference>
<dbReference type="GO" id="GO:0005506">
    <property type="term" value="F:iron ion binding"/>
    <property type="evidence" value="ECO:0007669"/>
    <property type="project" value="InterPro"/>
</dbReference>
<name>A0A381UN48_9ZZZZ</name>
<keyword evidence="1" id="KW-0812">Transmembrane</keyword>
<keyword evidence="1" id="KW-0472">Membrane</keyword>
<feature type="transmembrane region" description="Helical" evidence="1">
    <location>
        <begin position="12"/>
        <end position="31"/>
    </location>
</feature>
<dbReference type="InterPro" id="IPR032711">
    <property type="entry name" value="SoxY"/>
</dbReference>
<keyword evidence="1" id="KW-1133">Transmembrane helix</keyword>
<dbReference type="InterPro" id="IPR036073">
    <property type="entry name" value="Desulfoferrodoxin_Fe-bd_dom_sf"/>
</dbReference>
<feature type="domain" description="Ig-like SoxY" evidence="2">
    <location>
        <begin position="59"/>
        <end position="155"/>
    </location>
</feature>
<dbReference type="InterPro" id="IPR038162">
    <property type="entry name" value="SoxY_sf"/>
</dbReference>
<proteinExistence type="predicted"/>
<dbReference type="EMBL" id="UINC01006769">
    <property type="protein sequence ID" value="SVA29530.1"/>
    <property type="molecule type" value="Genomic_DNA"/>
</dbReference>
<dbReference type="GO" id="GO:0016491">
    <property type="term" value="F:oxidoreductase activity"/>
    <property type="evidence" value="ECO:0007669"/>
    <property type="project" value="InterPro"/>
</dbReference>
<dbReference type="Gene3D" id="2.60.40.2470">
    <property type="entry name" value="SoxY domain"/>
    <property type="match status" value="1"/>
</dbReference>
<evidence type="ECO:0000259" key="2">
    <source>
        <dbReference type="Pfam" id="PF13501"/>
    </source>
</evidence>
<reference evidence="3" key="1">
    <citation type="submission" date="2018-05" db="EMBL/GenBank/DDBJ databases">
        <authorList>
            <person name="Lanie J.A."/>
            <person name="Ng W.-L."/>
            <person name="Kazmierczak K.M."/>
            <person name="Andrzejewski T.M."/>
            <person name="Davidsen T.M."/>
            <person name="Wayne K.J."/>
            <person name="Tettelin H."/>
            <person name="Glass J.I."/>
            <person name="Rusch D."/>
            <person name="Podicherti R."/>
            <person name="Tsui H.-C.T."/>
            <person name="Winkler M.E."/>
        </authorList>
    </citation>
    <scope>NUCLEOTIDE SEQUENCE</scope>
</reference>
<sequence>MVIKEDFSRRKFIRYSVIGGAVVPLLSGVPYENEVYGGVFNAPKDLENLTEMERIHLPKVTLPPVVEDGTQASIIVSLDHPMEEDHYIKSIQILNFADPVVIKGKFYMTPVNGEAFISTQIRLAGGEGTVWVVAECNKHGKWAANRTVNVAAGGC</sequence>